<dbReference type="EMBL" id="KN835140">
    <property type="protein sequence ID" value="KIK48148.1"/>
    <property type="molecule type" value="Genomic_DNA"/>
</dbReference>
<evidence type="ECO:0000256" key="7">
    <source>
        <dbReference type="SAM" id="MobiDB-lite"/>
    </source>
</evidence>
<keyword evidence="2 4" id="KW-0853">WD repeat</keyword>
<dbReference type="HOGENOM" id="CLU_029749_4_0_1"/>
<dbReference type="InterPro" id="IPR045227">
    <property type="entry name" value="WDR18/Ipi3/RID3"/>
</dbReference>
<evidence type="ECO:0000256" key="6">
    <source>
        <dbReference type="SAM" id="Coils"/>
    </source>
</evidence>
<gene>
    <name evidence="8" type="ORF">CY34DRAFT_72588</name>
</gene>
<comment type="subcellular location">
    <subcellularLocation>
        <location evidence="5">Nucleus</location>
    </subcellularLocation>
</comment>
<keyword evidence="6" id="KW-0175">Coiled coil</keyword>
<name>A0A0D0BZE3_9AGAM</name>
<dbReference type="Gene3D" id="2.130.10.10">
    <property type="entry name" value="YVTN repeat-like/Quinoprotein amine dehydrogenase"/>
    <property type="match status" value="2"/>
</dbReference>
<comment type="similarity">
    <text evidence="1 5">Belongs to the WD repeat IPI3/WDR18 family.</text>
</comment>
<dbReference type="GO" id="GO:0006261">
    <property type="term" value="P:DNA-templated DNA replication"/>
    <property type="evidence" value="ECO:0007669"/>
    <property type="project" value="TreeGrafter"/>
</dbReference>
<sequence length="591" mass="64605">MILQELVLCATAPQAAGSGSGAVVLHDIHTGTSLASFKQSSSAPHCTSSVETRDGQGGFILAAQQDKSILNVYNFQKDQLAFKIVLPERLSCIALDNAGSFCAGGTAQGRIYLWEARQRIQYVASGILYNTWDAHYRHVNVLKFTHDGAALISGSDDSGVSVWSVARLVDNDTQNELPTPYCTLSDHTLPVKDIFCGLGAFPTCRVLTASLDHSVKLWDLSSQSLLTTFRFPKPISSAVWDITERLFFAASPDGSIYQVNLFRQRTEKHAGQMIEAIGGAGVSDIIRVTDEDSNSRKRLITVDQPITVLTISLTSSLLLVGTATGLIHIYDIASHQLLRTISAHKGMSISHLTTMLKPPDLVGHISLSLNLGSSADAKDIIPMRPVVPFHRMKDSKAREAHEVAMMLPVQEETPGGIPSAYDYPEAEFQRDYAFFVQPNAIGTSEASSARVAKLEAEVENLREQLGKAKGINDVMWETVVQKVMTQEKQKAGQNATASGEGEDIEDVERPRKKGKKTVKCHSYPTNHSSSFSQLMSQGFPDEIAPSDSRSDIFSWGFELPRALVISPRLTVLTNIYLFPHSVTYRLTLVVG</sequence>
<dbReference type="GO" id="GO:0005656">
    <property type="term" value="C:nuclear pre-replicative complex"/>
    <property type="evidence" value="ECO:0007669"/>
    <property type="project" value="TreeGrafter"/>
</dbReference>
<reference evidence="8 9" key="1">
    <citation type="submission" date="2014-04" db="EMBL/GenBank/DDBJ databases">
        <authorList>
            <consortium name="DOE Joint Genome Institute"/>
            <person name="Kuo A."/>
            <person name="Ruytinx J."/>
            <person name="Rineau F."/>
            <person name="Colpaert J."/>
            <person name="Kohler A."/>
            <person name="Nagy L.G."/>
            <person name="Floudas D."/>
            <person name="Copeland A."/>
            <person name="Barry K.W."/>
            <person name="Cichocki N."/>
            <person name="Veneault-Fourrey C."/>
            <person name="LaButti K."/>
            <person name="Lindquist E.A."/>
            <person name="Lipzen A."/>
            <person name="Lundell T."/>
            <person name="Morin E."/>
            <person name="Murat C."/>
            <person name="Sun H."/>
            <person name="Tunlid A."/>
            <person name="Henrissat B."/>
            <person name="Grigoriev I.V."/>
            <person name="Hibbett D.S."/>
            <person name="Martin F."/>
            <person name="Nordberg H.P."/>
            <person name="Cantor M.N."/>
            <person name="Hua S.X."/>
        </authorList>
    </citation>
    <scope>NUCLEOTIDE SEQUENCE [LARGE SCALE GENOMIC DNA]</scope>
    <source>
        <strain evidence="8 9">UH-Slu-Lm8-n1</strain>
    </source>
</reference>
<evidence type="ECO:0000256" key="2">
    <source>
        <dbReference type="ARBA" id="ARBA00022574"/>
    </source>
</evidence>
<comment type="function">
    <text evidence="5">Component of the RIX1 complex required for processing of ITS2 sequences from 35S pre-rRNA.</text>
</comment>
<keyword evidence="5" id="KW-0539">Nucleus</keyword>
<dbReference type="FunCoup" id="A0A0D0BZE3">
    <property type="interactions" value="322"/>
</dbReference>
<feature type="repeat" description="WD" evidence="4">
    <location>
        <begin position="132"/>
        <end position="165"/>
    </location>
</feature>
<protein>
    <recommendedName>
        <fullName evidence="5">Pre-rRNA-processing protein IPI3</fullName>
    </recommendedName>
</protein>
<dbReference type="InterPro" id="IPR036322">
    <property type="entry name" value="WD40_repeat_dom_sf"/>
</dbReference>
<keyword evidence="9" id="KW-1185">Reference proteome</keyword>
<dbReference type="GO" id="GO:0006364">
    <property type="term" value="P:rRNA processing"/>
    <property type="evidence" value="ECO:0007669"/>
    <property type="project" value="UniProtKB-UniRule"/>
</dbReference>
<dbReference type="InterPro" id="IPR015943">
    <property type="entry name" value="WD40/YVTN_repeat-like_dom_sf"/>
</dbReference>
<dbReference type="Proteomes" id="UP000054485">
    <property type="component" value="Unassembled WGS sequence"/>
</dbReference>
<proteinExistence type="inferred from homology"/>
<dbReference type="AlphaFoldDB" id="A0A0D0BZE3"/>
<dbReference type="SMART" id="SM00320">
    <property type="entry name" value="WD40"/>
    <property type="match status" value="5"/>
</dbReference>
<evidence type="ECO:0000313" key="8">
    <source>
        <dbReference type="EMBL" id="KIK48148.1"/>
    </source>
</evidence>
<dbReference type="PANTHER" id="PTHR18763">
    <property type="entry name" value="WD-REPEAT PROTEIN 18"/>
    <property type="match status" value="1"/>
</dbReference>
<organism evidence="8 9">
    <name type="scientific">Suillus luteus UH-Slu-Lm8-n1</name>
    <dbReference type="NCBI Taxonomy" id="930992"/>
    <lineage>
        <taxon>Eukaryota</taxon>
        <taxon>Fungi</taxon>
        <taxon>Dikarya</taxon>
        <taxon>Basidiomycota</taxon>
        <taxon>Agaricomycotina</taxon>
        <taxon>Agaricomycetes</taxon>
        <taxon>Agaricomycetidae</taxon>
        <taxon>Boletales</taxon>
        <taxon>Suillineae</taxon>
        <taxon>Suillaceae</taxon>
        <taxon>Suillus</taxon>
    </lineage>
</organism>
<reference evidence="9" key="2">
    <citation type="submission" date="2015-01" db="EMBL/GenBank/DDBJ databases">
        <title>Evolutionary Origins and Diversification of the Mycorrhizal Mutualists.</title>
        <authorList>
            <consortium name="DOE Joint Genome Institute"/>
            <consortium name="Mycorrhizal Genomics Consortium"/>
            <person name="Kohler A."/>
            <person name="Kuo A."/>
            <person name="Nagy L.G."/>
            <person name="Floudas D."/>
            <person name="Copeland A."/>
            <person name="Barry K.W."/>
            <person name="Cichocki N."/>
            <person name="Veneault-Fourrey C."/>
            <person name="LaButti K."/>
            <person name="Lindquist E.A."/>
            <person name="Lipzen A."/>
            <person name="Lundell T."/>
            <person name="Morin E."/>
            <person name="Murat C."/>
            <person name="Riley R."/>
            <person name="Ohm R."/>
            <person name="Sun H."/>
            <person name="Tunlid A."/>
            <person name="Henrissat B."/>
            <person name="Grigoriev I.V."/>
            <person name="Hibbett D.S."/>
            <person name="Martin F."/>
        </authorList>
    </citation>
    <scope>NUCLEOTIDE SEQUENCE [LARGE SCALE GENOMIC DNA]</scope>
    <source>
        <strain evidence="9">UH-Slu-Lm8-n1</strain>
    </source>
</reference>
<evidence type="ECO:0000256" key="4">
    <source>
        <dbReference type="PROSITE-ProRule" id="PRU00221"/>
    </source>
</evidence>
<feature type="coiled-coil region" evidence="6">
    <location>
        <begin position="444"/>
        <end position="471"/>
    </location>
</feature>
<dbReference type="InParanoid" id="A0A0D0BZE3"/>
<feature type="compositionally biased region" description="Basic residues" evidence="7">
    <location>
        <begin position="510"/>
        <end position="519"/>
    </location>
</feature>
<dbReference type="PROSITE" id="PS50082">
    <property type="entry name" value="WD_REPEATS_2"/>
    <property type="match status" value="2"/>
</dbReference>
<comment type="subunit">
    <text evidence="5">Component of the RIX1 complex, composed of IPI1, RIX1/IPI2 and IPI3 in a 1:2:2 stoichiometry. The complex interacts (via RIX1) with MDN1 (via its hexameric AAA ATPase ring) and the pre-60S ribosome particles.</text>
</comment>
<accession>A0A0D0BZE3</accession>
<dbReference type="Pfam" id="PF00400">
    <property type="entry name" value="WD40"/>
    <property type="match status" value="2"/>
</dbReference>
<evidence type="ECO:0000256" key="3">
    <source>
        <dbReference type="ARBA" id="ARBA00022737"/>
    </source>
</evidence>
<feature type="repeat" description="WD" evidence="4">
    <location>
        <begin position="206"/>
        <end position="228"/>
    </location>
</feature>
<dbReference type="PANTHER" id="PTHR18763:SF0">
    <property type="entry name" value="WD REPEAT-CONTAINING PROTEIN 18"/>
    <property type="match status" value="1"/>
</dbReference>
<dbReference type="InterPro" id="IPR001680">
    <property type="entry name" value="WD40_rpt"/>
</dbReference>
<dbReference type="PROSITE" id="PS50294">
    <property type="entry name" value="WD_REPEATS_REGION"/>
    <property type="match status" value="1"/>
</dbReference>
<evidence type="ECO:0000256" key="5">
    <source>
        <dbReference type="RuleBase" id="RU369067"/>
    </source>
</evidence>
<dbReference type="STRING" id="930992.A0A0D0BZE3"/>
<evidence type="ECO:0000256" key="1">
    <source>
        <dbReference type="ARBA" id="ARBA00010143"/>
    </source>
</evidence>
<evidence type="ECO:0000313" key="9">
    <source>
        <dbReference type="Proteomes" id="UP000054485"/>
    </source>
</evidence>
<dbReference type="SUPFAM" id="SSF50978">
    <property type="entry name" value="WD40 repeat-like"/>
    <property type="match status" value="1"/>
</dbReference>
<keyword evidence="3" id="KW-0677">Repeat</keyword>
<dbReference type="OrthoDB" id="756370at2759"/>
<dbReference type="GO" id="GO:0120330">
    <property type="term" value="C:rixosome complex"/>
    <property type="evidence" value="ECO:0007669"/>
    <property type="project" value="UniProtKB-UniRule"/>
</dbReference>
<keyword evidence="5" id="KW-0698">rRNA processing</keyword>
<feature type="region of interest" description="Disordered" evidence="7">
    <location>
        <begin position="487"/>
        <end position="522"/>
    </location>
</feature>